<evidence type="ECO:0000256" key="1">
    <source>
        <dbReference type="SAM" id="MobiDB-lite"/>
    </source>
</evidence>
<evidence type="ECO:0000313" key="2">
    <source>
        <dbReference type="EMBL" id="KIH68355.1"/>
    </source>
</evidence>
<reference evidence="2 3" key="1">
    <citation type="submission" date="2013-12" db="EMBL/GenBank/DDBJ databases">
        <title>Draft genome of the parsitic nematode Ancylostoma duodenale.</title>
        <authorList>
            <person name="Mitreva M."/>
        </authorList>
    </citation>
    <scope>NUCLEOTIDE SEQUENCE [LARGE SCALE GENOMIC DNA]</scope>
    <source>
        <strain evidence="2 3">Zhejiang</strain>
    </source>
</reference>
<dbReference type="AlphaFoldDB" id="A0A0C2H3H2"/>
<feature type="non-terminal residue" evidence="2">
    <location>
        <position position="102"/>
    </location>
</feature>
<gene>
    <name evidence="2" type="ORF">ANCDUO_01312</name>
</gene>
<evidence type="ECO:0000313" key="3">
    <source>
        <dbReference type="Proteomes" id="UP000054047"/>
    </source>
</evidence>
<accession>A0A0C2H3H2</accession>
<keyword evidence="3" id="KW-1185">Reference proteome</keyword>
<dbReference type="OrthoDB" id="6500128at2759"/>
<dbReference type="Proteomes" id="UP000054047">
    <property type="component" value="Unassembled WGS sequence"/>
</dbReference>
<feature type="region of interest" description="Disordered" evidence="1">
    <location>
        <begin position="1"/>
        <end position="42"/>
    </location>
</feature>
<dbReference type="EMBL" id="KN726399">
    <property type="protein sequence ID" value="KIH68355.1"/>
    <property type="molecule type" value="Genomic_DNA"/>
</dbReference>
<protein>
    <submittedName>
        <fullName evidence="2">Uncharacterized protein</fullName>
    </submittedName>
</protein>
<sequence>MSSHSQPTRDRGESHFSPGTPLLMDVDEESPSGDNGFEHQASTASAIKPPSIICCLFVLFKWEIITAMLTKAASDLLQFCNPLLLRVGTRVQTCLTAAVYRK</sequence>
<name>A0A0C2H3H2_9BILA</name>
<proteinExistence type="predicted"/>
<organism evidence="2 3">
    <name type="scientific">Ancylostoma duodenale</name>
    <dbReference type="NCBI Taxonomy" id="51022"/>
    <lineage>
        <taxon>Eukaryota</taxon>
        <taxon>Metazoa</taxon>
        <taxon>Ecdysozoa</taxon>
        <taxon>Nematoda</taxon>
        <taxon>Chromadorea</taxon>
        <taxon>Rhabditida</taxon>
        <taxon>Rhabditina</taxon>
        <taxon>Rhabditomorpha</taxon>
        <taxon>Strongyloidea</taxon>
        <taxon>Ancylostomatidae</taxon>
        <taxon>Ancylostomatinae</taxon>
        <taxon>Ancylostoma</taxon>
    </lineage>
</organism>